<organism evidence="2 3">
    <name type="scientific">Candidatus Raymondbacteria bacterium RIFOXYD12_FULL_49_13</name>
    <dbReference type="NCBI Taxonomy" id="1817890"/>
    <lineage>
        <taxon>Bacteria</taxon>
        <taxon>Raymondiibacteriota</taxon>
    </lineage>
</organism>
<dbReference type="EMBL" id="MFYX01000074">
    <property type="protein sequence ID" value="OGK04240.1"/>
    <property type="molecule type" value="Genomic_DNA"/>
</dbReference>
<reference evidence="2 3" key="1">
    <citation type="journal article" date="2016" name="Nat. Commun.">
        <title>Thousands of microbial genomes shed light on interconnected biogeochemical processes in an aquifer system.</title>
        <authorList>
            <person name="Anantharaman K."/>
            <person name="Brown C.T."/>
            <person name="Hug L.A."/>
            <person name="Sharon I."/>
            <person name="Castelle C.J."/>
            <person name="Probst A.J."/>
            <person name="Thomas B.C."/>
            <person name="Singh A."/>
            <person name="Wilkins M.J."/>
            <person name="Karaoz U."/>
            <person name="Brodie E.L."/>
            <person name="Williams K.H."/>
            <person name="Hubbard S.S."/>
            <person name="Banfield J.F."/>
        </authorList>
    </citation>
    <scope>NUCLEOTIDE SEQUENCE [LARGE SCALE GENOMIC DNA]</scope>
</reference>
<feature type="compositionally biased region" description="Low complexity" evidence="1">
    <location>
        <begin position="113"/>
        <end position="122"/>
    </location>
</feature>
<feature type="region of interest" description="Disordered" evidence="1">
    <location>
        <begin position="92"/>
        <end position="122"/>
    </location>
</feature>
<dbReference type="Proteomes" id="UP000179243">
    <property type="component" value="Unassembled WGS sequence"/>
</dbReference>
<gene>
    <name evidence="2" type="ORF">A2519_17930</name>
</gene>
<sequence length="228" mass="24645">MADVNLKKLAAKMAAVAGKKQMDSKDLTVLREIKDGISQTLQELKECDSCGSAVTEIVRMEIEGVRAAVCHACGIKALKNKGLVLKHARHREKEHAHKKDHPASHKSAKPESVPANAHAPAKAPKVVKPAKEDKAPAVAAQPSLFSTPEPRQDLGAALQEIGEAAGIKPAIVRRILQIASSVAFPMNLERTLNYTRMEAQRENINLDNEALKKVISGLVQKAGLKLKE</sequence>
<proteinExistence type="predicted"/>
<comment type="caution">
    <text evidence="2">The sequence shown here is derived from an EMBL/GenBank/DDBJ whole genome shotgun (WGS) entry which is preliminary data.</text>
</comment>
<evidence type="ECO:0000256" key="1">
    <source>
        <dbReference type="SAM" id="MobiDB-lite"/>
    </source>
</evidence>
<dbReference type="AlphaFoldDB" id="A0A1F7FC36"/>
<name>A0A1F7FC36_UNCRA</name>
<accession>A0A1F7FC36</accession>
<evidence type="ECO:0000313" key="3">
    <source>
        <dbReference type="Proteomes" id="UP000179243"/>
    </source>
</evidence>
<evidence type="ECO:0000313" key="2">
    <source>
        <dbReference type="EMBL" id="OGK04240.1"/>
    </source>
</evidence>
<feature type="compositionally biased region" description="Basic and acidic residues" evidence="1">
    <location>
        <begin position="92"/>
        <end position="103"/>
    </location>
</feature>
<protein>
    <submittedName>
        <fullName evidence="2">Uncharacterized protein</fullName>
    </submittedName>
</protein>